<sequence>MEIGIILIQWHEQSRSLIDKTSITPSNLKAYSAISLAHGKSLHAFVIKRGVESSTSIGNFIMEFYTKVGDIGSTISVFGCMKISYYVSWNILIFGQIDDGDLDQGILLVIQRIRTLKALHKGQKIHGYMIKMEFLPISSLQNSFMSMYADTIMECA</sequence>
<organism evidence="1 2">
    <name type="scientific">Lactuca sativa</name>
    <name type="common">Garden lettuce</name>
    <dbReference type="NCBI Taxonomy" id="4236"/>
    <lineage>
        <taxon>Eukaryota</taxon>
        <taxon>Viridiplantae</taxon>
        <taxon>Streptophyta</taxon>
        <taxon>Embryophyta</taxon>
        <taxon>Tracheophyta</taxon>
        <taxon>Spermatophyta</taxon>
        <taxon>Magnoliopsida</taxon>
        <taxon>eudicotyledons</taxon>
        <taxon>Gunneridae</taxon>
        <taxon>Pentapetalae</taxon>
        <taxon>asterids</taxon>
        <taxon>campanulids</taxon>
        <taxon>Asterales</taxon>
        <taxon>Asteraceae</taxon>
        <taxon>Cichorioideae</taxon>
        <taxon>Cichorieae</taxon>
        <taxon>Lactucinae</taxon>
        <taxon>Lactuca</taxon>
    </lineage>
</organism>
<evidence type="ECO:0000313" key="1">
    <source>
        <dbReference type="EMBL" id="KAJ0218672.1"/>
    </source>
</evidence>
<gene>
    <name evidence="1" type="ORF">LSAT_V11C300130400</name>
</gene>
<dbReference type="InterPro" id="IPR046960">
    <property type="entry name" value="PPR_At4g14850-like_plant"/>
</dbReference>
<protein>
    <submittedName>
        <fullName evidence="1">Uncharacterized protein</fullName>
    </submittedName>
</protein>
<dbReference type="PANTHER" id="PTHR47926">
    <property type="entry name" value="PENTATRICOPEPTIDE REPEAT-CONTAINING PROTEIN"/>
    <property type="match status" value="1"/>
</dbReference>
<proteinExistence type="predicted"/>
<name>A0A9R1XTD5_LACSA</name>
<reference evidence="1 2" key="1">
    <citation type="journal article" date="2017" name="Nat. Commun.">
        <title>Genome assembly with in vitro proximity ligation data and whole-genome triplication in lettuce.</title>
        <authorList>
            <person name="Reyes-Chin-Wo S."/>
            <person name="Wang Z."/>
            <person name="Yang X."/>
            <person name="Kozik A."/>
            <person name="Arikit S."/>
            <person name="Song C."/>
            <person name="Xia L."/>
            <person name="Froenicke L."/>
            <person name="Lavelle D.O."/>
            <person name="Truco M.J."/>
            <person name="Xia R."/>
            <person name="Zhu S."/>
            <person name="Xu C."/>
            <person name="Xu H."/>
            <person name="Xu X."/>
            <person name="Cox K."/>
            <person name="Korf I."/>
            <person name="Meyers B.C."/>
            <person name="Michelmore R.W."/>
        </authorList>
    </citation>
    <scope>NUCLEOTIDE SEQUENCE [LARGE SCALE GENOMIC DNA]</scope>
    <source>
        <strain evidence="2">cv. Salinas</strain>
        <tissue evidence="1">Seedlings</tissue>
    </source>
</reference>
<dbReference type="AlphaFoldDB" id="A0A9R1XTD5"/>
<dbReference type="Proteomes" id="UP000235145">
    <property type="component" value="Unassembled WGS sequence"/>
</dbReference>
<evidence type="ECO:0000313" key="2">
    <source>
        <dbReference type="Proteomes" id="UP000235145"/>
    </source>
</evidence>
<keyword evidence="2" id="KW-1185">Reference proteome</keyword>
<comment type="caution">
    <text evidence="1">The sequence shown here is derived from an EMBL/GenBank/DDBJ whole genome shotgun (WGS) entry which is preliminary data.</text>
</comment>
<dbReference type="GO" id="GO:0003723">
    <property type="term" value="F:RNA binding"/>
    <property type="evidence" value="ECO:0007669"/>
    <property type="project" value="InterPro"/>
</dbReference>
<dbReference type="InterPro" id="IPR011990">
    <property type="entry name" value="TPR-like_helical_dom_sf"/>
</dbReference>
<accession>A0A9R1XTD5</accession>
<dbReference type="Gene3D" id="1.25.40.10">
    <property type="entry name" value="Tetratricopeptide repeat domain"/>
    <property type="match status" value="1"/>
</dbReference>
<dbReference type="EMBL" id="NBSK02000003">
    <property type="protein sequence ID" value="KAJ0218672.1"/>
    <property type="molecule type" value="Genomic_DNA"/>
</dbReference>
<dbReference type="GO" id="GO:0009451">
    <property type="term" value="P:RNA modification"/>
    <property type="evidence" value="ECO:0007669"/>
    <property type="project" value="InterPro"/>
</dbReference>